<dbReference type="OrthoDB" id="10631203at2759"/>
<dbReference type="Proteomes" id="UP000531561">
    <property type="component" value="Unassembled WGS sequence"/>
</dbReference>
<dbReference type="GeneID" id="59265327"/>
<evidence type="ECO:0000313" key="1">
    <source>
        <dbReference type="EMBL" id="KAF5869498.1"/>
    </source>
</evidence>
<evidence type="ECO:0000313" key="2">
    <source>
        <dbReference type="Proteomes" id="UP000531561"/>
    </source>
</evidence>
<keyword evidence="2" id="KW-1185">Reference proteome</keyword>
<dbReference type="AlphaFoldDB" id="A0A8H6AKP5"/>
<comment type="caution">
    <text evidence="1">The sequence shown here is derived from an EMBL/GenBank/DDBJ whole genome shotgun (WGS) entry which is preliminary data.</text>
</comment>
<name>A0A8H6AKP5_9HELO</name>
<gene>
    <name evidence="1" type="ORF">Bfra_011307</name>
</gene>
<dbReference type="EMBL" id="JABFCT010000017">
    <property type="protein sequence ID" value="KAF5869498.1"/>
    <property type="molecule type" value="Genomic_DNA"/>
</dbReference>
<reference evidence="1 2" key="1">
    <citation type="journal article" date="2020" name="Phytopathology">
        <title>A high-quality genome resource of Botrytis fragariae, a new and rapidly spreading fungal pathogen causing strawberry gray mold in the U.S.A.</title>
        <authorList>
            <person name="Wu Y."/>
            <person name="Saski C.A."/>
            <person name="Schnabel G."/>
            <person name="Xiao S."/>
            <person name="Hu M."/>
        </authorList>
    </citation>
    <scope>NUCLEOTIDE SEQUENCE [LARGE SCALE GENOMIC DNA]</scope>
    <source>
        <strain evidence="1 2">BVB16</strain>
    </source>
</reference>
<accession>A0A8H6AKP5</accession>
<organism evidence="1 2">
    <name type="scientific">Botrytis fragariae</name>
    <dbReference type="NCBI Taxonomy" id="1964551"/>
    <lineage>
        <taxon>Eukaryota</taxon>
        <taxon>Fungi</taxon>
        <taxon>Dikarya</taxon>
        <taxon>Ascomycota</taxon>
        <taxon>Pezizomycotina</taxon>
        <taxon>Leotiomycetes</taxon>
        <taxon>Helotiales</taxon>
        <taxon>Sclerotiniaceae</taxon>
        <taxon>Botrytis</taxon>
    </lineage>
</organism>
<protein>
    <submittedName>
        <fullName evidence="1">Uncharacterized protein</fullName>
    </submittedName>
</protein>
<dbReference type="RefSeq" id="XP_037188447.1">
    <property type="nucleotide sequence ID" value="XM_037341635.1"/>
</dbReference>
<sequence>MKRLEKSENQCITKVESSAHEALEARHAIALVADLANVVIRNGRFSNFMQRRRRLGLVQRLVFLIGRYGDKISTVVFVNAMPCYAGSTIDLPSVHMCHCVVVVLDGVLLCTGDWCCLHIHEILMTQAQAPTSKQA</sequence>
<proteinExistence type="predicted"/>